<keyword evidence="2" id="KW-1185">Reference proteome</keyword>
<evidence type="ECO:0000313" key="1">
    <source>
        <dbReference type="EMBL" id="CAI9163861.1"/>
    </source>
</evidence>
<evidence type="ECO:0000313" key="2">
    <source>
        <dbReference type="Proteomes" id="UP001176941"/>
    </source>
</evidence>
<name>A0ABN8YVE4_RANTA</name>
<reference evidence="1" key="1">
    <citation type="submission" date="2023-04" db="EMBL/GenBank/DDBJ databases">
        <authorList>
            <consortium name="ELIXIR-Norway"/>
        </authorList>
    </citation>
    <scope>NUCLEOTIDE SEQUENCE [LARGE SCALE GENOMIC DNA]</scope>
</reference>
<accession>A0ABN8YVE4</accession>
<proteinExistence type="predicted"/>
<organism evidence="1 2">
    <name type="scientific">Rangifer tarandus platyrhynchus</name>
    <name type="common">Svalbard reindeer</name>
    <dbReference type="NCBI Taxonomy" id="3082113"/>
    <lineage>
        <taxon>Eukaryota</taxon>
        <taxon>Metazoa</taxon>
        <taxon>Chordata</taxon>
        <taxon>Craniata</taxon>
        <taxon>Vertebrata</taxon>
        <taxon>Euteleostomi</taxon>
        <taxon>Mammalia</taxon>
        <taxon>Eutheria</taxon>
        <taxon>Laurasiatheria</taxon>
        <taxon>Artiodactyla</taxon>
        <taxon>Ruminantia</taxon>
        <taxon>Pecora</taxon>
        <taxon>Cervidae</taxon>
        <taxon>Odocoileinae</taxon>
        <taxon>Rangifer</taxon>
    </lineage>
</organism>
<protein>
    <submittedName>
        <fullName evidence="1">Uncharacterized protein</fullName>
    </submittedName>
</protein>
<dbReference type="EMBL" id="OX459957">
    <property type="protein sequence ID" value="CAI9163861.1"/>
    <property type="molecule type" value="Genomic_DNA"/>
</dbReference>
<gene>
    <name evidence="1" type="ORF">MRATA1EN1_LOCUS12823</name>
</gene>
<sequence length="138" mass="15331">MQNKVWLVRSGWGEGLQGVSVAPRSQVSPSPDLNPGTRSGAVQIITQRHLYSGSVYQEPGEGCVRYVLPISQAAAFAFKAEILLFEQSQQLQLRPIRKLSRRSREEPDLAGFFWGPRQVAGIQSHGLLWASSICVFQH</sequence>
<dbReference type="Proteomes" id="UP001176941">
    <property type="component" value="Chromosome 21"/>
</dbReference>